<feature type="transmembrane region" description="Helical" evidence="1">
    <location>
        <begin position="96"/>
        <end position="121"/>
    </location>
</feature>
<keyword evidence="1" id="KW-0472">Membrane</keyword>
<dbReference type="AlphaFoldDB" id="A0A9P1J6G3"/>
<evidence type="ECO:0000256" key="1">
    <source>
        <dbReference type="SAM" id="Phobius"/>
    </source>
</evidence>
<evidence type="ECO:0008006" key="4">
    <source>
        <dbReference type="Google" id="ProtNLM"/>
    </source>
</evidence>
<dbReference type="InterPro" id="IPR019428">
    <property type="entry name" value="7TM_GPCR_serpentine_rcpt_Str"/>
</dbReference>
<gene>
    <name evidence="2" type="ORF">CAMP_LOCUS18426</name>
</gene>
<feature type="transmembrane region" description="Helical" evidence="1">
    <location>
        <begin position="175"/>
        <end position="199"/>
    </location>
</feature>
<dbReference type="EMBL" id="CANHGI010000006">
    <property type="protein sequence ID" value="CAI5455789.1"/>
    <property type="molecule type" value="Genomic_DNA"/>
</dbReference>
<dbReference type="Proteomes" id="UP001152747">
    <property type="component" value="Unassembled WGS sequence"/>
</dbReference>
<dbReference type="GO" id="GO:0042048">
    <property type="term" value="P:olfactory behavior"/>
    <property type="evidence" value="ECO:0007669"/>
    <property type="project" value="TreeGrafter"/>
</dbReference>
<keyword evidence="1" id="KW-1133">Transmembrane helix</keyword>
<comment type="caution">
    <text evidence="2">The sequence shown here is derived from an EMBL/GenBank/DDBJ whole genome shotgun (WGS) entry which is preliminary data.</text>
</comment>
<accession>A0A9P1J6G3</accession>
<protein>
    <recommendedName>
        <fullName evidence="4">Seven TM Receptor</fullName>
    </recommendedName>
</protein>
<name>A0A9P1J6G3_9PELO</name>
<keyword evidence="3" id="KW-1185">Reference proteome</keyword>
<dbReference type="GO" id="GO:0005886">
    <property type="term" value="C:plasma membrane"/>
    <property type="evidence" value="ECO:0007669"/>
    <property type="project" value="TreeGrafter"/>
</dbReference>
<reference evidence="2" key="1">
    <citation type="submission" date="2022-11" db="EMBL/GenBank/DDBJ databases">
        <authorList>
            <person name="Kikuchi T."/>
        </authorList>
    </citation>
    <scope>NUCLEOTIDE SEQUENCE</scope>
    <source>
        <strain evidence="2">PS1010</strain>
    </source>
</reference>
<proteinExistence type="predicted"/>
<dbReference type="PANTHER" id="PTHR22943">
    <property type="entry name" value="7-TRANSMEMBRANE DOMAIN RECEPTOR C.ELEGANS"/>
    <property type="match status" value="1"/>
</dbReference>
<dbReference type="Pfam" id="PF10326">
    <property type="entry name" value="7TM_GPCR_Str"/>
    <property type="match status" value="1"/>
</dbReference>
<sequence length="246" mass="28906">MGIFVVQFFYRYAVMTESKYLKSLNDWRAVFWFLFPSVYGTFYGLMVYLFLSQTEEANEMVRDSILNDFDLNIDDVVFLGTFFYRKNGIDLNYKSIFGISIMWGMVTISSLLIVYFGWFCYRAIEKPVSESSIFCKLQKQLFYALLAETLIPVVLLHVPVSVLFLFTIYELNVLTISRIFSITVALFPAIDPLPTMFIIQNYRDVIFKYLRIKTNLAQTWHIRSNIITAINILCSRKKCWNQIRQG</sequence>
<dbReference type="PANTHER" id="PTHR22943:SF248">
    <property type="entry name" value="SEVEN TM RECEPTOR"/>
    <property type="match status" value="1"/>
</dbReference>
<evidence type="ECO:0000313" key="3">
    <source>
        <dbReference type="Proteomes" id="UP001152747"/>
    </source>
</evidence>
<organism evidence="2 3">
    <name type="scientific">Caenorhabditis angaria</name>
    <dbReference type="NCBI Taxonomy" id="860376"/>
    <lineage>
        <taxon>Eukaryota</taxon>
        <taxon>Metazoa</taxon>
        <taxon>Ecdysozoa</taxon>
        <taxon>Nematoda</taxon>
        <taxon>Chromadorea</taxon>
        <taxon>Rhabditida</taxon>
        <taxon>Rhabditina</taxon>
        <taxon>Rhabditomorpha</taxon>
        <taxon>Rhabditoidea</taxon>
        <taxon>Rhabditidae</taxon>
        <taxon>Peloderinae</taxon>
        <taxon>Caenorhabditis</taxon>
    </lineage>
</organism>
<dbReference type="GO" id="GO:0038022">
    <property type="term" value="F:G protein-coupled olfactory receptor activity"/>
    <property type="evidence" value="ECO:0007669"/>
    <property type="project" value="TreeGrafter"/>
</dbReference>
<keyword evidence="1" id="KW-0812">Transmembrane</keyword>
<feature type="transmembrane region" description="Helical" evidence="1">
    <location>
        <begin position="29"/>
        <end position="51"/>
    </location>
</feature>
<dbReference type="OrthoDB" id="5859135at2759"/>
<dbReference type="SUPFAM" id="SSF81321">
    <property type="entry name" value="Family A G protein-coupled receptor-like"/>
    <property type="match status" value="1"/>
</dbReference>
<feature type="transmembrane region" description="Helical" evidence="1">
    <location>
        <begin position="141"/>
        <end position="169"/>
    </location>
</feature>
<evidence type="ECO:0000313" key="2">
    <source>
        <dbReference type="EMBL" id="CAI5455789.1"/>
    </source>
</evidence>